<organism evidence="4 5">
    <name type="scientific">Heyndrickxia oleronia</name>
    <dbReference type="NCBI Taxonomy" id="38875"/>
    <lineage>
        <taxon>Bacteria</taxon>
        <taxon>Bacillati</taxon>
        <taxon>Bacillota</taxon>
        <taxon>Bacilli</taxon>
        <taxon>Bacillales</taxon>
        <taxon>Bacillaceae</taxon>
        <taxon>Heyndrickxia</taxon>
    </lineage>
</organism>
<protein>
    <recommendedName>
        <fullName evidence="6">Cell wall-active antibiotics response LiaF-like C-terminal domain-containing protein</fullName>
    </recommendedName>
</protein>
<dbReference type="NCBIfam" id="NF040535">
    <property type="entry name" value="LiaF_C_term"/>
    <property type="match status" value="1"/>
</dbReference>
<gene>
    <name evidence="4" type="ORF">BWZ43_04535</name>
</gene>
<comment type="caution">
    <text evidence="4">The sequence shown here is derived from an EMBL/GenBank/DDBJ whole genome shotgun (WGS) entry which is preliminary data.</text>
</comment>
<proteinExistence type="predicted"/>
<dbReference type="AlphaFoldDB" id="A0A8E2IB11"/>
<accession>A0A8E2IB11</accession>
<dbReference type="Pfam" id="PF09922">
    <property type="entry name" value="LiaF-like_C"/>
    <property type="match status" value="1"/>
</dbReference>
<evidence type="ECO:0000256" key="1">
    <source>
        <dbReference type="SAM" id="Phobius"/>
    </source>
</evidence>
<dbReference type="InterPro" id="IPR047793">
    <property type="entry name" value="LiaF_C"/>
</dbReference>
<feature type="transmembrane region" description="Helical" evidence="1">
    <location>
        <begin position="88"/>
        <end position="106"/>
    </location>
</feature>
<sequence length="261" mass="30625">MDMLFAVVLLVVGIALLLMNIGVISLEIKEFFVMFFPILFIIIGMMYLFKSIRNRSSSSFFLSLFWLPYGVLLILGQQEMISFSYGDWWKLWPILLIYLAMDKLLFKGRKRMTVKYESDDHNVRVYNIDLKNIEKNIGKNIKKNFSTSDVHFNEQNWPLKPMDIHTTIGDFYFDFSKAFIPDEETKVRIKSRIGDVKMLIPEEIPIKIEAKTKVGDIRLFDIDSSETKQNIYFESPNYEEEEKKIDITIEIGIGSIRIDRV</sequence>
<dbReference type="EMBL" id="MTLA01000049">
    <property type="protein sequence ID" value="OOP69567.1"/>
    <property type="molecule type" value="Genomic_DNA"/>
</dbReference>
<dbReference type="PIRSF" id="PIRSF031509">
    <property type="entry name" value="Cell_wall_LiaF/YvqF"/>
    <property type="match status" value="1"/>
</dbReference>
<dbReference type="Proteomes" id="UP000189761">
    <property type="component" value="Unassembled WGS sequence"/>
</dbReference>
<evidence type="ECO:0008006" key="6">
    <source>
        <dbReference type="Google" id="ProtNLM"/>
    </source>
</evidence>
<evidence type="ECO:0000259" key="2">
    <source>
        <dbReference type="Pfam" id="PF09922"/>
    </source>
</evidence>
<evidence type="ECO:0000313" key="5">
    <source>
        <dbReference type="Proteomes" id="UP000189761"/>
    </source>
</evidence>
<feature type="transmembrane region" description="Helical" evidence="1">
    <location>
        <begin position="7"/>
        <end position="25"/>
    </location>
</feature>
<dbReference type="InterPro" id="IPR016975">
    <property type="entry name" value="Cell_wall_LiaF"/>
</dbReference>
<keyword evidence="1" id="KW-0472">Membrane</keyword>
<dbReference type="InterPro" id="IPR024425">
    <property type="entry name" value="LiaF-like_C"/>
</dbReference>
<reference evidence="4 5" key="1">
    <citation type="submission" date="2017-01" db="EMBL/GenBank/DDBJ databases">
        <title>Draft genome sequence of Bacillus oleronius.</title>
        <authorList>
            <person name="Allam M."/>
        </authorList>
    </citation>
    <scope>NUCLEOTIDE SEQUENCE [LARGE SCALE GENOMIC DNA]</scope>
    <source>
        <strain evidence="4 5">DSM 9356</strain>
    </source>
</reference>
<dbReference type="InterPro" id="IPR054331">
    <property type="entry name" value="LiaF_TM"/>
</dbReference>
<keyword evidence="5" id="KW-1185">Reference proteome</keyword>
<feature type="domain" description="LiaF transmembrane" evidence="3">
    <location>
        <begin position="4"/>
        <end position="107"/>
    </location>
</feature>
<keyword evidence="1" id="KW-0812">Transmembrane</keyword>
<evidence type="ECO:0000259" key="3">
    <source>
        <dbReference type="Pfam" id="PF22570"/>
    </source>
</evidence>
<feature type="transmembrane region" description="Helical" evidence="1">
    <location>
        <begin position="60"/>
        <end position="76"/>
    </location>
</feature>
<feature type="transmembrane region" description="Helical" evidence="1">
    <location>
        <begin position="31"/>
        <end position="48"/>
    </location>
</feature>
<evidence type="ECO:0000313" key="4">
    <source>
        <dbReference type="EMBL" id="OOP69567.1"/>
    </source>
</evidence>
<dbReference type="GO" id="GO:0016020">
    <property type="term" value="C:membrane"/>
    <property type="evidence" value="ECO:0007669"/>
    <property type="project" value="InterPro"/>
</dbReference>
<feature type="domain" description="Cell wall-active antibiotics response LiaF-like C-terminal" evidence="2">
    <location>
        <begin position="149"/>
        <end position="258"/>
    </location>
</feature>
<name>A0A8E2IB11_9BACI</name>
<keyword evidence="1" id="KW-1133">Transmembrane helix</keyword>
<dbReference type="Pfam" id="PF22570">
    <property type="entry name" value="LiaF-TM"/>
    <property type="match status" value="1"/>
</dbReference>